<sequence length="260" mass="27524">MLLHLIADYGIGDLAFAEVRQRLGMLLPDAAVVVTSVGPFDTLGAGFCIGQLALNDGPQDMVLYANIAPRHDEENPRRDNAGERLVAARLASGALVVAPNAGYTFSFLRDETEELRELEVPEAGSQFRSRDLFPDVVARLARGDVGPLGPPLPDEAVPVFPERVVAYTDGYGNLKTTWTELPAQPGARVGIAVGDQRGFAVVSDGAFEVPVGETSFAPGSSGWRRRSGGSIAFLELFRRGNSAAALFGHPPAGTPVEVVG</sequence>
<keyword evidence="3" id="KW-1185">Reference proteome</keyword>
<dbReference type="InterPro" id="IPR023228">
    <property type="entry name" value="SAM_OH_AdoTrfase_N_sf"/>
</dbReference>
<organism evidence="2 3">
    <name type="scientific">Geodermatophilus africanus</name>
    <dbReference type="NCBI Taxonomy" id="1137993"/>
    <lineage>
        <taxon>Bacteria</taxon>
        <taxon>Bacillati</taxon>
        <taxon>Actinomycetota</taxon>
        <taxon>Actinomycetes</taxon>
        <taxon>Geodermatophilales</taxon>
        <taxon>Geodermatophilaceae</taxon>
        <taxon>Geodermatophilus</taxon>
    </lineage>
</organism>
<dbReference type="Proteomes" id="UP000198921">
    <property type="component" value="Unassembled WGS sequence"/>
</dbReference>
<accession>A0A1H3DP41</accession>
<dbReference type="RefSeq" id="WP_091152159.1">
    <property type="nucleotide sequence ID" value="NZ_FNOT01000002.1"/>
</dbReference>
<dbReference type="Gene3D" id="3.40.50.10790">
    <property type="entry name" value="S-adenosyl-l-methionine hydroxide adenosyltransferase, N-terminal"/>
    <property type="match status" value="1"/>
</dbReference>
<gene>
    <name evidence="2" type="ORF">SAMN05660209_01072</name>
</gene>
<feature type="domain" description="S-adenosyl-l-methionine hydroxide adenosyltransferase N-terminal" evidence="1">
    <location>
        <begin position="4"/>
        <end position="144"/>
    </location>
</feature>
<dbReference type="Pfam" id="PF01887">
    <property type="entry name" value="SAM_HAT_N"/>
    <property type="match status" value="1"/>
</dbReference>
<dbReference type="STRING" id="1137993.SAMN05660209_01072"/>
<dbReference type="InterPro" id="IPR046469">
    <property type="entry name" value="SAM_HAT_N"/>
</dbReference>
<proteinExistence type="predicted"/>
<dbReference type="OrthoDB" id="481721at2"/>
<dbReference type="AlphaFoldDB" id="A0A1H3DP41"/>
<evidence type="ECO:0000259" key="1">
    <source>
        <dbReference type="Pfam" id="PF01887"/>
    </source>
</evidence>
<reference evidence="3" key="1">
    <citation type="submission" date="2016-10" db="EMBL/GenBank/DDBJ databases">
        <authorList>
            <person name="Varghese N."/>
            <person name="Submissions S."/>
        </authorList>
    </citation>
    <scope>NUCLEOTIDE SEQUENCE [LARGE SCALE GENOMIC DNA]</scope>
    <source>
        <strain evidence="3">DSM 45422</strain>
    </source>
</reference>
<evidence type="ECO:0000313" key="3">
    <source>
        <dbReference type="Proteomes" id="UP000198921"/>
    </source>
</evidence>
<protein>
    <recommendedName>
        <fullName evidence="1">S-adenosyl-l-methionine hydroxide adenosyltransferase N-terminal domain-containing protein</fullName>
    </recommendedName>
</protein>
<dbReference type="SUPFAM" id="SSF102522">
    <property type="entry name" value="Bacterial fluorinating enzyme, N-terminal domain"/>
    <property type="match status" value="1"/>
</dbReference>
<evidence type="ECO:0000313" key="2">
    <source>
        <dbReference type="EMBL" id="SDX68273.1"/>
    </source>
</evidence>
<dbReference type="EMBL" id="FNOT01000002">
    <property type="protein sequence ID" value="SDX68273.1"/>
    <property type="molecule type" value="Genomic_DNA"/>
</dbReference>
<name>A0A1H3DP41_9ACTN</name>